<protein>
    <recommendedName>
        <fullName evidence="1">Phospholipase D-like domain-containing protein</fullName>
    </recommendedName>
</protein>
<comment type="caution">
    <text evidence="2">The sequence shown here is derived from an EMBL/GenBank/DDBJ whole genome shotgun (WGS) entry which is preliminary data.</text>
</comment>
<evidence type="ECO:0000259" key="1">
    <source>
        <dbReference type="Pfam" id="PF13091"/>
    </source>
</evidence>
<reference evidence="2 3" key="1">
    <citation type="submission" date="2019-10" db="EMBL/GenBank/DDBJ databases">
        <title>Draft genome sequence of Marinobacter hydrocarbonoclasticus NCT7M from the microbiome of the marine copepod.</title>
        <authorList>
            <person name="Nuttall R."/>
            <person name="Sharma G."/>
            <person name="Moisander P."/>
        </authorList>
    </citation>
    <scope>NUCLEOTIDE SEQUENCE [LARGE SCALE GENOMIC DNA]</scope>
    <source>
        <strain evidence="2 3">NCT7M</strain>
    </source>
</reference>
<sequence length="678" mass="76348">MDNAQISQYLEEQLGGRLVKAAVFTTYTFDPAFFELEVVPLLLPENSSFSIDERVKQFQVRESLREAELPIDVFYDQNIFRIQGESSPGMEYGCHGVSEGNRAFHAKLSFLLVSNCAGESDSLLISAGSNNLTKAGWWDNIECQHWEEVGQYDGHGEFLQALKRDMDYLQGKQILQSGNGAVAKIQRFLASCVGDTEAPPVHYFGLSSTTRFLDFLSEDIRQLKEPVELEIISPFFADDSRNNLHKAFQDLGVSNVRLLLPRDDKQEALCNLDYLAHIDSLENVSWSDWVQTTSEPLGVGKEPHRYLHAKIFNFIGVDRAFTFVGSVNFTYKALNENVEAGFLVATDPEPLLEVISDDLPDVSQRSLEAAPGELDQEADGVMPQISLTFDWLTKTLSGAVDSESPIEIDLIGPDGVENRAVKGWHLGNCLSDYTGNTEALEKALANGSLILVSGRVCDSDESIAPHRILLQQTHWSHKPQPELATLSPQQILAIYAGMSPERRQLLLTDARVKRLFELGERGETSMIEEAPLENEFFSEYAELFHAFRMLRRDLSNEQSTPKKQDYYLTGTGVDSLPTLVGRAAAVLEPAKEGDQPLHPVSAYLLLLSAKEVYRSDEFTNRPYVSQQLEFVESLLQRIRESKLIKLSSERETNRERFFEWFETQFLEQYRTEDVEAGA</sequence>
<dbReference type="SUPFAM" id="SSF56024">
    <property type="entry name" value="Phospholipase D/nuclease"/>
    <property type="match status" value="1"/>
</dbReference>
<feature type="domain" description="Phospholipase D-like" evidence="1">
    <location>
        <begin position="228"/>
        <end position="346"/>
    </location>
</feature>
<gene>
    <name evidence="2" type="ORF">F6453_3849</name>
</gene>
<dbReference type="RefSeq" id="WP_153741746.1">
    <property type="nucleotide sequence ID" value="NZ_WBMP01000029.1"/>
</dbReference>
<dbReference type="EMBL" id="WBMP01000029">
    <property type="protein sequence ID" value="KAE8543810.1"/>
    <property type="molecule type" value="Genomic_DNA"/>
</dbReference>
<proteinExistence type="predicted"/>
<dbReference type="Pfam" id="PF13091">
    <property type="entry name" value="PLDc_2"/>
    <property type="match status" value="1"/>
</dbReference>
<organism evidence="2 3">
    <name type="scientific">Marinobacter nauticus</name>
    <name type="common">Marinobacter hydrocarbonoclasticus</name>
    <name type="synonym">Marinobacter aquaeolei</name>
    <dbReference type="NCBI Taxonomy" id="2743"/>
    <lineage>
        <taxon>Bacteria</taxon>
        <taxon>Pseudomonadati</taxon>
        <taxon>Pseudomonadota</taxon>
        <taxon>Gammaproteobacteria</taxon>
        <taxon>Pseudomonadales</taxon>
        <taxon>Marinobacteraceae</taxon>
        <taxon>Marinobacter</taxon>
    </lineage>
</organism>
<name>A0A833JPF3_MARNT</name>
<dbReference type="AlphaFoldDB" id="A0A833JPF3"/>
<dbReference type="Gene3D" id="3.30.870.10">
    <property type="entry name" value="Endonuclease Chain A"/>
    <property type="match status" value="1"/>
</dbReference>
<accession>A0A833JPF3</accession>
<evidence type="ECO:0000313" key="2">
    <source>
        <dbReference type="EMBL" id="KAE8543810.1"/>
    </source>
</evidence>
<dbReference type="Proteomes" id="UP000469950">
    <property type="component" value="Unassembled WGS sequence"/>
</dbReference>
<dbReference type="InterPro" id="IPR025202">
    <property type="entry name" value="PLD-like_dom"/>
</dbReference>
<evidence type="ECO:0000313" key="3">
    <source>
        <dbReference type="Proteomes" id="UP000469950"/>
    </source>
</evidence>